<dbReference type="PANTHER" id="PTHR47354:SF6">
    <property type="entry name" value="NADH OXIDOREDUCTASE HCR"/>
    <property type="match status" value="1"/>
</dbReference>
<dbReference type="Pfam" id="PF00175">
    <property type="entry name" value="NAD_binding_1"/>
    <property type="match status" value="1"/>
</dbReference>
<dbReference type="EMBL" id="CAADRM010000122">
    <property type="protein sequence ID" value="VFU16863.1"/>
    <property type="molecule type" value="Genomic_DNA"/>
</dbReference>
<dbReference type="InterPro" id="IPR006058">
    <property type="entry name" value="2Fe2S_fd_BS"/>
</dbReference>
<evidence type="ECO:0000259" key="9">
    <source>
        <dbReference type="PROSITE" id="PS51085"/>
    </source>
</evidence>
<keyword evidence="8" id="KW-0411">Iron-sulfur</keyword>
<dbReference type="SUPFAM" id="SSF63380">
    <property type="entry name" value="Riboflavin synthase domain-like"/>
    <property type="match status" value="1"/>
</dbReference>
<keyword evidence="4" id="KW-0479">Metal-binding</keyword>
<comment type="cofactor">
    <cofactor evidence="1">
        <name>FAD</name>
        <dbReference type="ChEBI" id="CHEBI:57692"/>
    </cofactor>
</comment>
<evidence type="ECO:0000256" key="5">
    <source>
        <dbReference type="ARBA" id="ARBA00022827"/>
    </source>
</evidence>
<dbReference type="GO" id="GO:0016491">
    <property type="term" value="F:oxidoreductase activity"/>
    <property type="evidence" value="ECO:0007669"/>
    <property type="project" value="UniProtKB-KW"/>
</dbReference>
<sequence length="387" mass="43526">MSLKDVIHDIEGYQDIQREIAILKKYGYDHSIRRGQLDTILGMLHPKSLRLRVSEIIDETETTKTLRLVPVQGYLPPFQAGQYISLVVEIDGIVTSRDYSISSSPSQIGYFDITVRRVSDGFVSEYLLEETEQGDEFTSSAPAGNFYYNPLIHGRDLVFIAGGSGITPFMSMIREVTGRGFDRRIHLFYGSQSPDDIIFGQEIEDLSRRHANFTCTTVISEPPSGYRGHTGFITGRLMKEVLGDLTGKMFFLCGPEAMYAFCRKELEQEGIPSRRIRVEMYGPPKNVTSCQGWPEHIAADTEVSVNIKDGKSITVRSTEPLMNSLERVGIVIPSLCRSGECSLCRTKLLKGRVFQPEGVKIRKSDRQFGYIHPCMAYPISDIEILLP</sequence>
<evidence type="ECO:0000256" key="7">
    <source>
        <dbReference type="ARBA" id="ARBA00023004"/>
    </source>
</evidence>
<dbReference type="InterPro" id="IPR036010">
    <property type="entry name" value="2Fe-2S_ferredoxin-like_sf"/>
</dbReference>
<proteinExistence type="predicted"/>
<reference evidence="11" key="1">
    <citation type="submission" date="2019-03" db="EMBL/GenBank/DDBJ databases">
        <authorList>
            <person name="Hao L."/>
        </authorList>
    </citation>
    <scope>NUCLEOTIDE SEQUENCE</scope>
</reference>
<dbReference type="PRINTS" id="PR00410">
    <property type="entry name" value="PHEHYDRXLASE"/>
</dbReference>
<evidence type="ECO:0000313" key="11">
    <source>
        <dbReference type="EMBL" id="VFU16863.1"/>
    </source>
</evidence>
<keyword evidence="3" id="KW-0001">2Fe-2S</keyword>
<dbReference type="PRINTS" id="PR00371">
    <property type="entry name" value="FPNCR"/>
</dbReference>
<dbReference type="Gene3D" id="3.40.50.80">
    <property type="entry name" value="Nucleotide-binding domain of ferredoxin-NADP reductase (FNR) module"/>
    <property type="match status" value="1"/>
</dbReference>
<dbReference type="GO" id="GO:0051537">
    <property type="term" value="F:2 iron, 2 sulfur cluster binding"/>
    <property type="evidence" value="ECO:0007669"/>
    <property type="project" value="UniProtKB-KW"/>
</dbReference>
<dbReference type="Pfam" id="PF00970">
    <property type="entry name" value="FAD_binding_6"/>
    <property type="match status" value="1"/>
</dbReference>
<dbReference type="InterPro" id="IPR001709">
    <property type="entry name" value="Flavoprot_Pyr_Nucl_cyt_Rdtase"/>
</dbReference>
<accession>A0A485M427</accession>
<evidence type="ECO:0000256" key="2">
    <source>
        <dbReference type="ARBA" id="ARBA00022630"/>
    </source>
</evidence>
<protein>
    <submittedName>
        <fullName evidence="11">Uncharacterized protein</fullName>
    </submittedName>
</protein>
<keyword evidence="7" id="KW-0408">Iron</keyword>
<feature type="domain" description="2Fe-2S ferredoxin-type" evidence="9">
    <location>
        <begin position="301"/>
        <end position="387"/>
    </location>
</feature>
<feature type="domain" description="FAD-binding FR-type" evidence="10">
    <location>
        <begin position="46"/>
        <end position="149"/>
    </location>
</feature>
<evidence type="ECO:0000256" key="3">
    <source>
        <dbReference type="ARBA" id="ARBA00022714"/>
    </source>
</evidence>
<dbReference type="PROSITE" id="PS51085">
    <property type="entry name" value="2FE2S_FER_2"/>
    <property type="match status" value="1"/>
</dbReference>
<dbReference type="InterPro" id="IPR012675">
    <property type="entry name" value="Beta-grasp_dom_sf"/>
</dbReference>
<evidence type="ECO:0000256" key="4">
    <source>
        <dbReference type="ARBA" id="ARBA00022723"/>
    </source>
</evidence>
<dbReference type="SUPFAM" id="SSF52343">
    <property type="entry name" value="Ferredoxin reductase-like, C-terminal NADP-linked domain"/>
    <property type="match status" value="1"/>
</dbReference>
<dbReference type="CDD" id="cd06217">
    <property type="entry name" value="FNR_iron_sulfur_binding_3"/>
    <property type="match status" value="1"/>
</dbReference>
<dbReference type="SUPFAM" id="SSF54292">
    <property type="entry name" value="2Fe-2S ferredoxin-like"/>
    <property type="match status" value="1"/>
</dbReference>
<dbReference type="InterPro" id="IPR039261">
    <property type="entry name" value="FNR_nucleotide-bd"/>
</dbReference>
<evidence type="ECO:0000256" key="6">
    <source>
        <dbReference type="ARBA" id="ARBA00023002"/>
    </source>
</evidence>
<dbReference type="InterPro" id="IPR001041">
    <property type="entry name" value="2Fe-2S_ferredoxin-type"/>
</dbReference>
<organism evidence="11">
    <name type="scientific">anaerobic digester metagenome</name>
    <dbReference type="NCBI Taxonomy" id="1263854"/>
    <lineage>
        <taxon>unclassified sequences</taxon>
        <taxon>metagenomes</taxon>
        <taxon>ecological metagenomes</taxon>
    </lineage>
</organism>
<name>A0A485M427_9ZZZZ</name>
<evidence type="ECO:0000256" key="1">
    <source>
        <dbReference type="ARBA" id="ARBA00001974"/>
    </source>
</evidence>
<dbReference type="Pfam" id="PF00111">
    <property type="entry name" value="Fer2"/>
    <property type="match status" value="1"/>
</dbReference>
<keyword evidence="2" id="KW-0285">Flavoprotein</keyword>
<dbReference type="InterPro" id="IPR008333">
    <property type="entry name" value="Cbr1-like_FAD-bd_dom"/>
</dbReference>
<dbReference type="Gene3D" id="2.40.30.10">
    <property type="entry name" value="Translation factors"/>
    <property type="match status" value="1"/>
</dbReference>
<dbReference type="InterPro" id="IPR001433">
    <property type="entry name" value="OxRdtase_FAD/NAD-bd"/>
</dbReference>
<dbReference type="Gene3D" id="3.10.20.30">
    <property type="match status" value="1"/>
</dbReference>
<keyword evidence="5" id="KW-0274">FAD</keyword>
<gene>
    <name evidence="11" type="ORF">SCFA_570004</name>
</gene>
<dbReference type="AlphaFoldDB" id="A0A485M427"/>
<evidence type="ECO:0000259" key="10">
    <source>
        <dbReference type="PROSITE" id="PS51384"/>
    </source>
</evidence>
<dbReference type="GO" id="GO:0046872">
    <property type="term" value="F:metal ion binding"/>
    <property type="evidence" value="ECO:0007669"/>
    <property type="project" value="UniProtKB-KW"/>
</dbReference>
<dbReference type="CDD" id="cd00207">
    <property type="entry name" value="fer2"/>
    <property type="match status" value="1"/>
</dbReference>
<dbReference type="PROSITE" id="PS51384">
    <property type="entry name" value="FAD_FR"/>
    <property type="match status" value="1"/>
</dbReference>
<dbReference type="InterPro" id="IPR017938">
    <property type="entry name" value="Riboflavin_synthase-like_b-brl"/>
</dbReference>
<dbReference type="PROSITE" id="PS00197">
    <property type="entry name" value="2FE2S_FER_1"/>
    <property type="match status" value="1"/>
</dbReference>
<evidence type="ECO:0000256" key="8">
    <source>
        <dbReference type="ARBA" id="ARBA00023014"/>
    </source>
</evidence>
<dbReference type="InterPro" id="IPR017927">
    <property type="entry name" value="FAD-bd_FR_type"/>
</dbReference>
<keyword evidence="6" id="KW-0560">Oxidoreductase</keyword>
<dbReference type="InterPro" id="IPR050415">
    <property type="entry name" value="MRET"/>
</dbReference>
<dbReference type="PANTHER" id="PTHR47354">
    <property type="entry name" value="NADH OXIDOREDUCTASE HCR"/>
    <property type="match status" value="1"/>
</dbReference>